<dbReference type="RefSeq" id="XP_065662352.1">
    <property type="nucleotide sequence ID" value="XM_065806280.1"/>
</dbReference>
<evidence type="ECO:0000313" key="4">
    <source>
        <dbReference type="Proteomes" id="UP001652625"/>
    </source>
</evidence>
<dbReference type="PANTHER" id="PTHR13664">
    <property type="entry name" value="BECLIN 1-ASSOCIATED AUTOPHAGY-RELATED KEY REGULATOR"/>
    <property type="match status" value="1"/>
</dbReference>
<feature type="region of interest" description="Disordered" evidence="3">
    <location>
        <begin position="393"/>
        <end position="418"/>
    </location>
</feature>
<keyword evidence="4" id="KW-1185">Reference proteome</keyword>
<name>A0ABM4CKQ5_HYDVU</name>
<evidence type="ECO:0000256" key="1">
    <source>
        <dbReference type="ARBA" id="ARBA00023054"/>
    </source>
</evidence>
<feature type="compositionally biased region" description="Acidic residues" evidence="3">
    <location>
        <begin position="393"/>
        <end position="414"/>
    </location>
</feature>
<gene>
    <name evidence="5" type="primary">LOC100211848</name>
</gene>
<dbReference type="PANTHER" id="PTHR13664:SF0">
    <property type="entry name" value="BECLIN 1-ASSOCIATED AUTOPHAGY-RELATED KEY REGULATOR"/>
    <property type="match status" value="1"/>
</dbReference>
<dbReference type="Pfam" id="PF10186">
    <property type="entry name" value="ATG14"/>
    <property type="match status" value="1"/>
</dbReference>
<dbReference type="GeneID" id="100211848"/>
<evidence type="ECO:0000256" key="3">
    <source>
        <dbReference type="SAM" id="MobiDB-lite"/>
    </source>
</evidence>
<dbReference type="Proteomes" id="UP001652625">
    <property type="component" value="Chromosome 09"/>
</dbReference>
<keyword evidence="1 2" id="KW-0175">Coiled coil</keyword>
<accession>A0ABM4CKQ5</accession>
<reference evidence="5" key="1">
    <citation type="submission" date="2025-08" db="UniProtKB">
        <authorList>
            <consortium name="RefSeq"/>
        </authorList>
    </citation>
    <scope>IDENTIFICATION</scope>
</reference>
<dbReference type="InterPro" id="IPR018791">
    <property type="entry name" value="UV_resistance/autophagy_Atg14"/>
</dbReference>
<protein>
    <submittedName>
        <fullName evidence="5">Beclin 1-associated autophagy-related key regulator isoform X2</fullName>
    </submittedName>
</protein>
<evidence type="ECO:0000256" key="2">
    <source>
        <dbReference type="SAM" id="Coils"/>
    </source>
</evidence>
<feature type="coiled-coil region" evidence="2">
    <location>
        <begin position="103"/>
        <end position="167"/>
    </location>
</feature>
<sequence length="467" mass="53645">MSNLLLVAVEICNLCGRSSKRFTCQACISNGNFTNKSCSDATSYAAKRKRLKIVVAVQQDSISRLNGYLINCNKEKNKRSEIVHIQNHIESLKKVISHKKILLLNDKENNEKLKNHLSEQKKQFSKLLLKIEDLRKGVQFQNRKQKLQRYKEKLEKKEGDLKSLRIFNIQCLIRDIFTLSVREVYPQFGTPPRSTYVTQRDCLDVVSQNMSSSAEIELEEATRTVHIGGQWISQDCSQREHTIVGVGMPSTEDFMKYYEWLKSYRNEPRSAECQTPLHDLLVLCIPASLLYTAQLTDVIAFYLGINLPNKIDYNNFSLLQVSRYRLYETVNKLSQNILQLCFSQRIHIDDLQPDFLLSNIKLCVSSDSLGCNGYFETFEFKFRECPFDSDSSAEELDYDSQSDTNDIEPEDWDQLTDLPDDHSIVRSESFSPTMEYSRDRSSSVSASGLMTSAAASVASALWSWKRQ</sequence>
<proteinExistence type="predicted"/>
<evidence type="ECO:0000313" key="5">
    <source>
        <dbReference type="RefSeq" id="XP_065662352.1"/>
    </source>
</evidence>
<organism evidence="4 5">
    <name type="scientific">Hydra vulgaris</name>
    <name type="common">Hydra</name>
    <name type="synonym">Hydra attenuata</name>
    <dbReference type="NCBI Taxonomy" id="6087"/>
    <lineage>
        <taxon>Eukaryota</taxon>
        <taxon>Metazoa</taxon>
        <taxon>Cnidaria</taxon>
        <taxon>Hydrozoa</taxon>
        <taxon>Hydroidolina</taxon>
        <taxon>Anthoathecata</taxon>
        <taxon>Aplanulata</taxon>
        <taxon>Hydridae</taxon>
        <taxon>Hydra</taxon>
    </lineage>
</organism>